<dbReference type="InterPro" id="IPR025409">
    <property type="entry name" value="DUF4303"/>
</dbReference>
<dbReference type="EMBL" id="JASJOS010000027">
    <property type="protein sequence ID" value="MDJ1486075.1"/>
    <property type="molecule type" value="Genomic_DNA"/>
</dbReference>
<dbReference type="Proteomes" id="UP001241110">
    <property type="component" value="Unassembled WGS sequence"/>
</dbReference>
<accession>A0AAE3QVE6</accession>
<proteinExistence type="predicted"/>
<dbReference type="RefSeq" id="WP_313989425.1">
    <property type="nucleotide sequence ID" value="NZ_JASJOS010000027.1"/>
</dbReference>
<dbReference type="Pfam" id="PF14136">
    <property type="entry name" value="DUF4303"/>
    <property type="match status" value="1"/>
</dbReference>
<sequence length="174" mass="20552">MQPFDFNLFRQQVKEATQNALIEATRQYTGEVCAFALYSDEGVLTLSPAVNTLSYLQKQQAEDPDNTEYYQWSPAEWKNEGNLATEDFNQLSALLRNTVLGKTYTESFPRFRENVFETVVSVLEEMRKENWFQNMILVFTITDYDNPRKESNWIKRLNDSVHAENFRLWRHSWG</sequence>
<dbReference type="AlphaFoldDB" id="A0AAE3QVE6"/>
<protein>
    <submittedName>
        <fullName evidence="1">DUF4303 domain-containing protein</fullName>
    </submittedName>
</protein>
<evidence type="ECO:0000313" key="2">
    <source>
        <dbReference type="Proteomes" id="UP001241110"/>
    </source>
</evidence>
<name>A0AAE3QVE6_9BACT</name>
<comment type="caution">
    <text evidence="1">The sequence shown here is derived from an EMBL/GenBank/DDBJ whole genome shotgun (WGS) entry which is preliminary data.</text>
</comment>
<gene>
    <name evidence="1" type="ORF">QNI16_36675</name>
</gene>
<evidence type="ECO:0000313" key="1">
    <source>
        <dbReference type="EMBL" id="MDJ1486075.1"/>
    </source>
</evidence>
<reference evidence="1" key="1">
    <citation type="submission" date="2023-05" db="EMBL/GenBank/DDBJ databases">
        <authorList>
            <person name="Zhang X."/>
        </authorList>
    </citation>
    <scope>NUCLEOTIDE SEQUENCE</scope>
    <source>
        <strain evidence="1">YF14B1</strain>
    </source>
</reference>
<organism evidence="1 2">
    <name type="scientific">Xanthocytophaga flava</name>
    <dbReference type="NCBI Taxonomy" id="3048013"/>
    <lineage>
        <taxon>Bacteria</taxon>
        <taxon>Pseudomonadati</taxon>
        <taxon>Bacteroidota</taxon>
        <taxon>Cytophagia</taxon>
        <taxon>Cytophagales</taxon>
        <taxon>Rhodocytophagaceae</taxon>
        <taxon>Xanthocytophaga</taxon>
    </lineage>
</organism>